<feature type="compositionally biased region" description="Polar residues" evidence="3">
    <location>
        <begin position="18"/>
        <end position="28"/>
    </location>
</feature>
<comment type="similarity">
    <text evidence="1">Belongs to the jacalin lectin family.</text>
</comment>
<dbReference type="OrthoDB" id="1901752at2759"/>
<dbReference type="AlphaFoldDB" id="A0A5A7R7Y8"/>
<dbReference type="InterPro" id="IPR036047">
    <property type="entry name" value="F-box-like_dom_sf"/>
</dbReference>
<evidence type="ECO:0000313" key="7">
    <source>
        <dbReference type="Proteomes" id="UP000325081"/>
    </source>
</evidence>
<accession>A0A5A7R7Y8</accession>
<feature type="domain" description="F-box" evidence="4">
    <location>
        <begin position="73"/>
        <end position="126"/>
    </location>
</feature>
<keyword evidence="7" id="KW-1185">Reference proteome</keyword>
<dbReference type="Pfam" id="PF00646">
    <property type="entry name" value="F-box"/>
    <property type="match status" value="1"/>
</dbReference>
<comment type="caution">
    <text evidence="6">The sequence shown here is derived from an EMBL/GenBank/DDBJ whole genome shotgun (WGS) entry which is preliminary data.</text>
</comment>
<evidence type="ECO:0000313" key="6">
    <source>
        <dbReference type="EMBL" id="GER52391.1"/>
    </source>
</evidence>
<dbReference type="PANTHER" id="PTHR34145:SF28">
    <property type="entry name" value="F-BOX DOMAIN-CONTAINING PROTEIN"/>
    <property type="match status" value="1"/>
</dbReference>
<dbReference type="SUPFAM" id="SSF52047">
    <property type="entry name" value="RNI-like"/>
    <property type="match status" value="1"/>
</dbReference>
<dbReference type="InterPro" id="IPR036404">
    <property type="entry name" value="Jacalin-like_lectin_dom_sf"/>
</dbReference>
<dbReference type="InterPro" id="IPR055357">
    <property type="entry name" value="LRR_At1g61320_AtMIF1"/>
</dbReference>
<proteinExistence type="inferred from homology"/>
<dbReference type="FunFam" id="2.100.10.30:FF:000001">
    <property type="entry name" value="Jacalin-related lectin 33"/>
    <property type="match status" value="1"/>
</dbReference>
<dbReference type="EMBL" id="BKCP01010292">
    <property type="protein sequence ID" value="GER52391.1"/>
    <property type="molecule type" value="Genomic_DNA"/>
</dbReference>
<dbReference type="SUPFAM" id="SSF81383">
    <property type="entry name" value="F-box domain"/>
    <property type="match status" value="1"/>
</dbReference>
<dbReference type="InterPro" id="IPR032675">
    <property type="entry name" value="LRR_dom_sf"/>
</dbReference>
<dbReference type="PROSITE" id="PS50181">
    <property type="entry name" value="FBOX"/>
    <property type="match status" value="1"/>
</dbReference>
<evidence type="ECO:0000256" key="3">
    <source>
        <dbReference type="SAM" id="MobiDB-lite"/>
    </source>
</evidence>
<dbReference type="SMART" id="SM00915">
    <property type="entry name" value="Jacalin"/>
    <property type="match status" value="1"/>
</dbReference>
<name>A0A5A7R7Y8_STRAF</name>
<keyword evidence="2 6" id="KW-0430">Lectin</keyword>
<feature type="domain" description="Jacalin-type lectin" evidence="5">
    <location>
        <begin position="531"/>
        <end position="665"/>
    </location>
</feature>
<protein>
    <submittedName>
        <fullName evidence="6">Mannose-binding lectin superfamily protein</fullName>
    </submittedName>
</protein>
<organism evidence="6 7">
    <name type="scientific">Striga asiatica</name>
    <name type="common">Asiatic witchweed</name>
    <name type="synonym">Buchnera asiatica</name>
    <dbReference type="NCBI Taxonomy" id="4170"/>
    <lineage>
        <taxon>Eukaryota</taxon>
        <taxon>Viridiplantae</taxon>
        <taxon>Streptophyta</taxon>
        <taxon>Embryophyta</taxon>
        <taxon>Tracheophyta</taxon>
        <taxon>Spermatophyta</taxon>
        <taxon>Magnoliopsida</taxon>
        <taxon>eudicotyledons</taxon>
        <taxon>Gunneridae</taxon>
        <taxon>Pentapetalae</taxon>
        <taxon>asterids</taxon>
        <taxon>lamiids</taxon>
        <taxon>Lamiales</taxon>
        <taxon>Orobanchaceae</taxon>
        <taxon>Buchnereae</taxon>
        <taxon>Striga</taxon>
    </lineage>
</organism>
<dbReference type="Gene3D" id="2.100.10.30">
    <property type="entry name" value="Jacalin-like lectin domain"/>
    <property type="match status" value="1"/>
</dbReference>
<sequence>MFRNRIWLRRLTRKSRTRPSNDQKNFTVQPMEANSGDGGISKKRKNWQSSIDSNPDIFKKRRRGNSKARDTNVDRISELPEPIIHHIFARLKCFRDVVRTSILSKKWKTTFDSYLTFDFDERWFRVPKAVGKHKRIKARELQKKKFKGYVNRSIEMRLKPLPCIDKFKLYVNKVDIRLNDCMRSWVHAAVDKNVKELDIQVNTNGKYFSLPSVVLQSTSIASLKLSGYLSLGSTSLGMSNLRELSIKGSLRINEAVIQQFEKCCPLMEDLRLVHCNAIYGISFLSFVKLRRVELHECEKVAYIEIASPNLKSFWFHAEKNQECKINLQSLGSLKNLTLKDNRMMDNVLQGFLSKATLLEKLVLLKCTKLRRLTILSDRLKSLALLQCYKLEEVNIDAPNLSSFQYSGHRVPFSSINTLGLREAKFSLGPTLRTNELLTEYQRHFRDFDRSKGFKLIVYSKQDLKVYEDPNEALEYRNSFCNLELTTSLTSVMKIVDDWLRNFHGRRIVLVSPSSELIQESKKKDQIDEKRALVVGPWGGHGGINWDDGPHNGVREIKLKYDRCIDSVCIVYDKNGKPFSGPKHGGIKLQFPEEFLTTVMGHYCPVVHGGSPVIRSITFKSNRRTFGPYGVEEGTPFHFPMEGGQIVGFKGKCGWYLDSIGFYIARTKAPKVMQKVQQRFRRLTSSVSLAPPPRDVKSS</sequence>
<dbReference type="InterPro" id="IPR033734">
    <property type="entry name" value="Jacalin-like_lectin_dom_plant"/>
</dbReference>
<dbReference type="SUPFAM" id="SSF51101">
    <property type="entry name" value="Mannose-binding lectins"/>
    <property type="match status" value="1"/>
</dbReference>
<dbReference type="Pfam" id="PF23622">
    <property type="entry name" value="LRR_At1g61320_AtMIF1"/>
    <property type="match status" value="2"/>
</dbReference>
<gene>
    <name evidence="6" type="ORF">STAS_29839</name>
</gene>
<dbReference type="PROSITE" id="PS51752">
    <property type="entry name" value="JACALIN_LECTIN"/>
    <property type="match status" value="1"/>
</dbReference>
<dbReference type="PANTHER" id="PTHR34145">
    <property type="entry name" value="OS02G0105600 PROTEIN"/>
    <property type="match status" value="1"/>
</dbReference>
<dbReference type="Gene3D" id="3.80.10.10">
    <property type="entry name" value="Ribonuclease Inhibitor"/>
    <property type="match status" value="1"/>
</dbReference>
<dbReference type="InterPro" id="IPR001810">
    <property type="entry name" value="F-box_dom"/>
</dbReference>
<evidence type="ECO:0000259" key="4">
    <source>
        <dbReference type="PROSITE" id="PS50181"/>
    </source>
</evidence>
<reference evidence="7" key="1">
    <citation type="journal article" date="2019" name="Curr. Biol.">
        <title>Genome Sequence of Striga asiatica Provides Insight into the Evolution of Plant Parasitism.</title>
        <authorList>
            <person name="Yoshida S."/>
            <person name="Kim S."/>
            <person name="Wafula E.K."/>
            <person name="Tanskanen J."/>
            <person name="Kim Y.M."/>
            <person name="Honaas L."/>
            <person name="Yang Z."/>
            <person name="Spallek T."/>
            <person name="Conn C.E."/>
            <person name="Ichihashi Y."/>
            <person name="Cheong K."/>
            <person name="Cui S."/>
            <person name="Der J.P."/>
            <person name="Gundlach H."/>
            <person name="Jiao Y."/>
            <person name="Hori C."/>
            <person name="Ishida J.K."/>
            <person name="Kasahara H."/>
            <person name="Kiba T."/>
            <person name="Kim M.S."/>
            <person name="Koo N."/>
            <person name="Laohavisit A."/>
            <person name="Lee Y.H."/>
            <person name="Lumba S."/>
            <person name="McCourt P."/>
            <person name="Mortimer J.C."/>
            <person name="Mutuku J.M."/>
            <person name="Nomura T."/>
            <person name="Sasaki-Sekimoto Y."/>
            <person name="Seto Y."/>
            <person name="Wang Y."/>
            <person name="Wakatake T."/>
            <person name="Sakakibara H."/>
            <person name="Demura T."/>
            <person name="Yamaguchi S."/>
            <person name="Yoneyama K."/>
            <person name="Manabe R.I."/>
            <person name="Nelson D.C."/>
            <person name="Schulman A.H."/>
            <person name="Timko M.P."/>
            <person name="dePamphilis C.W."/>
            <person name="Choi D."/>
            <person name="Shirasu K."/>
        </authorList>
    </citation>
    <scope>NUCLEOTIDE SEQUENCE [LARGE SCALE GENOMIC DNA]</scope>
    <source>
        <strain evidence="7">cv. UVA1</strain>
    </source>
</reference>
<dbReference type="InterPro" id="IPR001229">
    <property type="entry name" value="Jacalin-like_lectin_dom"/>
</dbReference>
<dbReference type="Proteomes" id="UP000325081">
    <property type="component" value="Unassembled WGS sequence"/>
</dbReference>
<dbReference type="Pfam" id="PF01419">
    <property type="entry name" value="Jacalin"/>
    <property type="match status" value="1"/>
</dbReference>
<evidence type="ECO:0000259" key="5">
    <source>
        <dbReference type="PROSITE" id="PS51752"/>
    </source>
</evidence>
<evidence type="ECO:0000256" key="1">
    <source>
        <dbReference type="ARBA" id="ARBA00006568"/>
    </source>
</evidence>
<dbReference type="CDD" id="cd09612">
    <property type="entry name" value="Jacalin"/>
    <property type="match status" value="1"/>
</dbReference>
<dbReference type="InterPro" id="IPR053772">
    <property type="entry name" value="At1g61320/At1g61330-like"/>
</dbReference>
<feature type="region of interest" description="Disordered" evidence="3">
    <location>
        <begin position="14"/>
        <end position="71"/>
    </location>
</feature>
<evidence type="ECO:0000256" key="2">
    <source>
        <dbReference type="ARBA" id="ARBA00022734"/>
    </source>
</evidence>
<dbReference type="GO" id="GO:0030246">
    <property type="term" value="F:carbohydrate binding"/>
    <property type="evidence" value="ECO:0007669"/>
    <property type="project" value="UniProtKB-KW"/>
</dbReference>